<keyword evidence="3 5" id="KW-0067">ATP-binding</keyword>
<dbReference type="NCBIfam" id="NF010041">
    <property type="entry name" value="PRK13517.1-1"/>
    <property type="match status" value="1"/>
</dbReference>
<keyword evidence="1 5" id="KW-0436">Ligase</keyword>
<dbReference type="PANTHER" id="PTHR36510">
    <property type="entry name" value="GLUTAMATE--CYSTEINE LIGASE 2-RELATED"/>
    <property type="match status" value="1"/>
</dbReference>
<evidence type="ECO:0000256" key="2">
    <source>
        <dbReference type="ARBA" id="ARBA00022741"/>
    </source>
</evidence>
<evidence type="ECO:0000256" key="1">
    <source>
        <dbReference type="ARBA" id="ARBA00022598"/>
    </source>
</evidence>
<dbReference type="InterPro" id="IPR011793">
    <property type="entry name" value="YbdK"/>
</dbReference>
<dbReference type="InterPro" id="IPR014746">
    <property type="entry name" value="Gln_synth/guanido_kin_cat_dom"/>
</dbReference>
<dbReference type="PANTHER" id="PTHR36510:SF1">
    <property type="entry name" value="GLUTAMATE--CYSTEINE LIGASE 2-RELATED"/>
    <property type="match status" value="1"/>
</dbReference>
<evidence type="ECO:0000256" key="5">
    <source>
        <dbReference type="HAMAP-Rule" id="MF_01609"/>
    </source>
</evidence>
<comment type="function">
    <text evidence="5">ATP-dependent carboxylate-amine ligase which exhibits weak glutamate--cysteine ligase activity.</text>
</comment>
<evidence type="ECO:0000256" key="4">
    <source>
        <dbReference type="ARBA" id="ARBA00048819"/>
    </source>
</evidence>
<protein>
    <recommendedName>
        <fullName evidence="5">Putative glutamate--cysteine ligase 2</fullName>
        <ecNumber evidence="5">6.3.2.2</ecNumber>
    </recommendedName>
    <alternativeName>
        <fullName evidence="5">Gamma-glutamylcysteine synthetase 2</fullName>
        <shortName evidence="5">GCS 2</shortName>
        <shortName evidence="5">Gamma-GCS 2</shortName>
    </alternativeName>
</protein>
<comment type="catalytic activity">
    <reaction evidence="4 5">
        <text>L-cysteine + L-glutamate + ATP = gamma-L-glutamyl-L-cysteine + ADP + phosphate + H(+)</text>
        <dbReference type="Rhea" id="RHEA:13285"/>
        <dbReference type="ChEBI" id="CHEBI:15378"/>
        <dbReference type="ChEBI" id="CHEBI:29985"/>
        <dbReference type="ChEBI" id="CHEBI:30616"/>
        <dbReference type="ChEBI" id="CHEBI:35235"/>
        <dbReference type="ChEBI" id="CHEBI:43474"/>
        <dbReference type="ChEBI" id="CHEBI:58173"/>
        <dbReference type="ChEBI" id="CHEBI:456216"/>
        <dbReference type="EC" id="6.3.2.2"/>
    </reaction>
</comment>
<organism evidence="6 7">
    <name type="scientific">Corynebacterium lemuris</name>
    <dbReference type="NCBI Taxonomy" id="1859292"/>
    <lineage>
        <taxon>Bacteria</taxon>
        <taxon>Bacillati</taxon>
        <taxon>Actinomycetota</taxon>
        <taxon>Actinomycetes</taxon>
        <taxon>Mycobacteriales</taxon>
        <taxon>Corynebacteriaceae</taxon>
        <taxon>Corynebacterium</taxon>
    </lineage>
</organism>
<comment type="similarity">
    <text evidence="5">Belongs to the glutamate--cysteine ligase type 2 family. YbdK subfamily.</text>
</comment>
<sequence length="374" mass="41075">MSLRDLPGREQVRRFGVEEELLLIDPHTFDLLPMAEQMLRQIRERASTGHELTRELKQEQIEVVSPPQTTLKGQLAAIRAGRALAEEVATQVGGRVVALPAAPGPINPLLVSTPRFRQIRDNFGVTAAQQLTCGFHVHVEIRSREEGIAALDRIRGWLPVVLALSANSPFWQGADTGYASYRYQLWNRWPTSGPTEIFGSVDTYDQLSASLLATGVPLDEGMLYYDARLSESHPTLEVRVADVCLVAEHAVAIAAIVRALVETSVRAWQQGIPPDPTLGTLIRTWAWQASRDGVEKTLIHPVTGRSAPAAEVLHSLLEHVGPVLAEYGEEDAVTSIIEAILHSGTGARRQRATYARAQDIHDVVADAWEATHRG</sequence>
<dbReference type="EC" id="6.3.2.2" evidence="5"/>
<gene>
    <name evidence="6" type="ORF">NYP18_03045</name>
</gene>
<keyword evidence="7" id="KW-1185">Reference proteome</keyword>
<accession>A0ABT2FX76</accession>
<evidence type="ECO:0000256" key="3">
    <source>
        <dbReference type="ARBA" id="ARBA00022840"/>
    </source>
</evidence>
<evidence type="ECO:0000313" key="6">
    <source>
        <dbReference type="EMBL" id="MCS5478627.1"/>
    </source>
</evidence>
<dbReference type="NCBIfam" id="TIGR02050">
    <property type="entry name" value="gshA_cyan_rel"/>
    <property type="match status" value="1"/>
</dbReference>
<dbReference type="GO" id="GO:0004357">
    <property type="term" value="F:glutamate-cysteine ligase activity"/>
    <property type="evidence" value="ECO:0007669"/>
    <property type="project" value="UniProtKB-EC"/>
</dbReference>
<dbReference type="Gene3D" id="3.30.590.20">
    <property type="match status" value="1"/>
</dbReference>
<dbReference type="Proteomes" id="UP001205965">
    <property type="component" value="Unassembled WGS sequence"/>
</dbReference>
<proteinExistence type="inferred from homology"/>
<dbReference type="EMBL" id="JANWTC010000001">
    <property type="protein sequence ID" value="MCS5478627.1"/>
    <property type="molecule type" value="Genomic_DNA"/>
</dbReference>
<dbReference type="HAMAP" id="MF_01609">
    <property type="entry name" value="Glu_cys_ligase_2"/>
    <property type="match status" value="1"/>
</dbReference>
<dbReference type="InterPro" id="IPR050141">
    <property type="entry name" value="GCL_type2/YbdK_subfam"/>
</dbReference>
<evidence type="ECO:0000313" key="7">
    <source>
        <dbReference type="Proteomes" id="UP001205965"/>
    </source>
</evidence>
<keyword evidence="2 5" id="KW-0547">Nucleotide-binding</keyword>
<dbReference type="RefSeq" id="WP_259426683.1">
    <property type="nucleotide sequence ID" value="NZ_JANWTC010000001.1"/>
</dbReference>
<dbReference type="Pfam" id="PF04107">
    <property type="entry name" value="GCS2"/>
    <property type="match status" value="1"/>
</dbReference>
<name>A0ABT2FX76_9CORY</name>
<reference evidence="6 7" key="1">
    <citation type="submission" date="2022-08" db="EMBL/GenBank/DDBJ databases">
        <title>YIM 101645 draft genome.</title>
        <authorList>
            <person name="Chen X."/>
        </authorList>
    </citation>
    <scope>NUCLEOTIDE SEQUENCE [LARGE SCALE GENOMIC DNA]</scope>
    <source>
        <strain evidence="6 7">YIM 101645</strain>
    </source>
</reference>
<dbReference type="SUPFAM" id="SSF55931">
    <property type="entry name" value="Glutamine synthetase/guanido kinase"/>
    <property type="match status" value="1"/>
</dbReference>
<comment type="caution">
    <text evidence="6">The sequence shown here is derived from an EMBL/GenBank/DDBJ whole genome shotgun (WGS) entry which is preliminary data.</text>
</comment>
<dbReference type="InterPro" id="IPR006336">
    <property type="entry name" value="GCS2"/>
</dbReference>